<dbReference type="PROSITE" id="PS00498">
    <property type="entry name" value="TYROSINASE_2"/>
    <property type="match status" value="1"/>
</dbReference>
<dbReference type="SUPFAM" id="SSF48056">
    <property type="entry name" value="Di-copper centre-containing domain"/>
    <property type="match status" value="1"/>
</dbReference>
<sequence>MKTSNLYHLATLIALSKQITAYGITGLSGGVNFDTGERPARRDLRDLQSSGAAFDLYIQALAQFQADDQSDMVSYYEVAGIHGYPYRSWDGVDGQFSTGYCSHGSPIFPTWHRPYLALFEQRLWQYAQSIAASYPDDQRQTYVDAATTLRVPYWDWAVNPNMPDSLVYESIVINTPTGQQTIDNPLYSYKFHPLPLGSDIPSDDPLAKYQETVRSPDPNTGLSRMDNVNSGMSSNSAWLTSSTYQLLSSETNYTVFSNSVLKDRGDNYNNLESIHDGVHALVGDGGHMTYFSMASFDPIFWIHHCSIDRVFALWEVLNPDSYIEPMGDTYGTFVIEAGTVEDINTPLYPFHRSDDPNDFWTSGSSRSTRDFGYTYPEIQDWGVDQGTLQNNVRTAINNLYNAPARKGRAAPKNKRDLLDDFKNAPQELTGLAANEVTGQMTKTRFDSLGVNNMVKNWAINVAVDKHALEGNPFQIHFFYGEPDSQLGPSEYSSAPNLIGTYRTFTSPMSSHNQKHRRASTNNLSTGQISLSPLLANAISNGILPDTSLAPESVVPKLSKNLEWRITDSSGQNEVPVQDLADKVEDVPLADVPLADVPLADVPLAVVPVADELLLVDAAPKTPPLTEAGTVVSFAMAAEALKAASVFGPLELSKD</sequence>
<evidence type="ECO:0000256" key="3">
    <source>
        <dbReference type="ARBA" id="ARBA00023002"/>
    </source>
</evidence>
<dbReference type="Pfam" id="PF18132">
    <property type="entry name" value="Tyrosinase_C"/>
    <property type="match status" value="1"/>
</dbReference>
<dbReference type="AlphaFoldDB" id="A0A364KV05"/>
<evidence type="ECO:0000313" key="7">
    <source>
        <dbReference type="EMBL" id="RAO67382.1"/>
    </source>
</evidence>
<dbReference type="InterPro" id="IPR041640">
    <property type="entry name" value="Tyrosinase_C"/>
</dbReference>
<name>A0A364KV05_TALAM</name>
<dbReference type="InterPro" id="IPR008922">
    <property type="entry name" value="Di-copper_centre_dom_sf"/>
</dbReference>
<dbReference type="InterPro" id="IPR002227">
    <property type="entry name" value="Tyrosinase_Cu-bd"/>
</dbReference>
<dbReference type="GeneID" id="63792610"/>
<dbReference type="Gene3D" id="2.60.310.20">
    <property type="match status" value="1"/>
</dbReference>
<keyword evidence="8" id="KW-1185">Reference proteome</keyword>
<dbReference type="InterPro" id="IPR050316">
    <property type="entry name" value="Tyrosinase/Hemocyanin"/>
</dbReference>
<feature type="domain" description="Tyrosinase copper-binding" evidence="6">
    <location>
        <begin position="297"/>
        <end position="308"/>
    </location>
</feature>
<keyword evidence="3" id="KW-0560">Oxidoreductase</keyword>
<dbReference type="STRING" id="1196081.A0A364KV05"/>
<dbReference type="PANTHER" id="PTHR11474">
    <property type="entry name" value="TYROSINASE FAMILY MEMBER"/>
    <property type="match status" value="1"/>
</dbReference>
<dbReference type="Gene3D" id="1.10.1280.10">
    <property type="entry name" value="Di-copper center containing domain from catechol oxidase"/>
    <property type="match status" value="1"/>
</dbReference>
<organism evidence="7 8">
    <name type="scientific">Talaromyces amestolkiae</name>
    <dbReference type="NCBI Taxonomy" id="1196081"/>
    <lineage>
        <taxon>Eukaryota</taxon>
        <taxon>Fungi</taxon>
        <taxon>Dikarya</taxon>
        <taxon>Ascomycota</taxon>
        <taxon>Pezizomycotina</taxon>
        <taxon>Eurotiomycetes</taxon>
        <taxon>Eurotiomycetidae</taxon>
        <taxon>Eurotiales</taxon>
        <taxon>Trichocomaceae</taxon>
        <taxon>Talaromyces</taxon>
        <taxon>Talaromyces sect. Talaromyces</taxon>
    </lineage>
</organism>
<dbReference type="PRINTS" id="PR00092">
    <property type="entry name" value="TYROSINASE"/>
</dbReference>
<comment type="cofactor">
    <cofactor evidence="1">
        <name>Cu(2+)</name>
        <dbReference type="ChEBI" id="CHEBI:29036"/>
    </cofactor>
</comment>
<dbReference type="PANTHER" id="PTHR11474:SF131">
    <property type="entry name" value="TYROSINASE COPPER-BINDING DOMAIN-CONTAINING PROTEIN"/>
    <property type="match status" value="1"/>
</dbReference>
<evidence type="ECO:0000313" key="8">
    <source>
        <dbReference type="Proteomes" id="UP000249363"/>
    </source>
</evidence>
<evidence type="ECO:0000256" key="4">
    <source>
        <dbReference type="ARBA" id="ARBA00023033"/>
    </source>
</evidence>
<evidence type="ECO:0000259" key="6">
    <source>
        <dbReference type="PROSITE" id="PS00498"/>
    </source>
</evidence>
<dbReference type="Pfam" id="PF00264">
    <property type="entry name" value="Tyrosinase"/>
    <property type="match status" value="1"/>
</dbReference>
<dbReference type="GO" id="GO:0004497">
    <property type="term" value="F:monooxygenase activity"/>
    <property type="evidence" value="ECO:0007669"/>
    <property type="project" value="UniProtKB-KW"/>
</dbReference>
<dbReference type="RefSeq" id="XP_040731898.1">
    <property type="nucleotide sequence ID" value="XM_040875645.1"/>
</dbReference>
<protein>
    <recommendedName>
        <fullName evidence="5 6">Tyrosinase copper-binding domain-containing protein</fullName>
    </recommendedName>
</protein>
<evidence type="ECO:0000259" key="5">
    <source>
        <dbReference type="PROSITE" id="PS00497"/>
    </source>
</evidence>
<gene>
    <name evidence="7" type="ORF">BHQ10_003394</name>
</gene>
<dbReference type="PROSITE" id="PS00497">
    <property type="entry name" value="TYROSINASE_1"/>
    <property type="match status" value="1"/>
</dbReference>
<accession>A0A364KV05</accession>
<dbReference type="OrthoDB" id="1658288at2759"/>
<feature type="domain" description="Tyrosinase copper-binding" evidence="5">
    <location>
        <begin position="103"/>
        <end position="120"/>
    </location>
</feature>
<dbReference type="Proteomes" id="UP000249363">
    <property type="component" value="Unassembled WGS sequence"/>
</dbReference>
<dbReference type="GO" id="GO:0046872">
    <property type="term" value="F:metal ion binding"/>
    <property type="evidence" value="ECO:0007669"/>
    <property type="project" value="UniProtKB-KW"/>
</dbReference>
<dbReference type="EMBL" id="MIKG01000005">
    <property type="protein sequence ID" value="RAO67382.1"/>
    <property type="molecule type" value="Genomic_DNA"/>
</dbReference>
<keyword evidence="4" id="KW-0503">Monooxygenase</keyword>
<evidence type="ECO:0000256" key="2">
    <source>
        <dbReference type="ARBA" id="ARBA00022723"/>
    </source>
</evidence>
<evidence type="ECO:0000256" key="1">
    <source>
        <dbReference type="ARBA" id="ARBA00001973"/>
    </source>
</evidence>
<keyword evidence="2" id="KW-0479">Metal-binding</keyword>
<comment type="caution">
    <text evidence="7">The sequence shown here is derived from an EMBL/GenBank/DDBJ whole genome shotgun (WGS) entry which is preliminary data.</text>
</comment>
<reference evidence="7 8" key="1">
    <citation type="journal article" date="2017" name="Biotechnol. Biofuels">
        <title>Differential beta-glucosidase expression as a function of carbon source availability in Talaromyces amestolkiae: a genomic and proteomic approach.</title>
        <authorList>
            <person name="de Eugenio L.I."/>
            <person name="Mendez-Liter J.A."/>
            <person name="Nieto-Dominguez M."/>
            <person name="Alonso L."/>
            <person name="Gil-Munoz J."/>
            <person name="Barriuso J."/>
            <person name="Prieto A."/>
            <person name="Martinez M.J."/>
        </authorList>
    </citation>
    <scope>NUCLEOTIDE SEQUENCE [LARGE SCALE GENOMIC DNA]</scope>
    <source>
        <strain evidence="7 8">CIB</strain>
    </source>
</reference>
<proteinExistence type="predicted"/>